<gene>
    <name evidence="6" type="primary">tagH</name>
    <name evidence="6" type="ORF">HT99x_00777</name>
    <name evidence="7" type="ORF">HT99x_013460</name>
</gene>
<dbReference type="PATRIC" id="fig|1590043.3.peg.775"/>
<keyword evidence="2" id="KW-0813">Transport</keyword>
<evidence type="ECO:0000256" key="2">
    <source>
        <dbReference type="ARBA" id="ARBA00022448"/>
    </source>
</evidence>
<reference evidence="7" key="2">
    <citation type="journal article" date="2016" name="Genome Announc.">
        <title>Draft Genome Sequences of Two Novel Amoeba-Resistant Intranuclear Bacteria, 'Candidatus Berkiella cookevillensis' and 'Candidatus Berkiella aquae'.</title>
        <authorList>
            <person name="Mehari Y.T."/>
            <person name="Arivett B.A."/>
            <person name="Farone A.L."/>
            <person name="Gunderson J.H."/>
            <person name="Farone M.B."/>
        </authorList>
    </citation>
    <scope>NUCLEOTIDE SEQUENCE</scope>
    <source>
        <strain evidence="7">HT99</strain>
    </source>
</reference>
<comment type="similarity">
    <text evidence="1">Belongs to the ABC transporter superfamily.</text>
</comment>
<dbReference type="OrthoDB" id="9778870at2"/>
<evidence type="ECO:0000313" key="6">
    <source>
        <dbReference type="EMBL" id="KRG22355.1"/>
    </source>
</evidence>
<feature type="domain" description="ABC transporter" evidence="5">
    <location>
        <begin position="33"/>
        <end position="257"/>
    </location>
</feature>
<protein>
    <submittedName>
        <fullName evidence="7">ABC transporter ATP-binding protein</fullName>
    </submittedName>
    <submittedName>
        <fullName evidence="6">Teichoic acids export ATP-binding protein TagH</fullName>
        <ecNumber evidence="6">3.6.3.40</ecNumber>
    </submittedName>
</protein>
<dbReference type="PROSITE" id="PS50893">
    <property type="entry name" value="ABC_TRANSPORTER_2"/>
    <property type="match status" value="1"/>
</dbReference>
<dbReference type="CDD" id="cd10147">
    <property type="entry name" value="Wzt_C-like"/>
    <property type="match status" value="1"/>
</dbReference>
<dbReference type="GO" id="GO:0016020">
    <property type="term" value="C:membrane"/>
    <property type="evidence" value="ECO:0007669"/>
    <property type="project" value="InterPro"/>
</dbReference>
<dbReference type="Pfam" id="PF14524">
    <property type="entry name" value="Wzt_C"/>
    <property type="match status" value="1"/>
</dbReference>
<dbReference type="Proteomes" id="UP000051497">
    <property type="component" value="Unassembled WGS sequence"/>
</dbReference>
<dbReference type="EC" id="3.6.3.40" evidence="6"/>
<dbReference type="AlphaFoldDB" id="A0A0Q9Z1J9"/>
<evidence type="ECO:0000313" key="8">
    <source>
        <dbReference type="Proteomes" id="UP000051497"/>
    </source>
</evidence>
<reference evidence="7" key="3">
    <citation type="submission" date="2021-06" db="EMBL/GenBank/DDBJ databases">
        <title>Genomic Description and Analysis of Intracellular Bacteria, Candidatus Berkiella cookevillensis and Candidatus Berkiella aquae.</title>
        <authorList>
            <person name="Kidane D.T."/>
            <person name="Mehari Y.T."/>
            <person name="Rice F.C."/>
            <person name="Arivett B.A."/>
            <person name="Farone A.L."/>
            <person name="Berk S.G."/>
            <person name="Farone M.B."/>
        </authorList>
    </citation>
    <scope>NUCLEOTIDE SEQUENCE</scope>
    <source>
        <strain evidence="7">HT99</strain>
    </source>
</reference>
<keyword evidence="8" id="KW-1185">Reference proteome</keyword>
<dbReference type="GO" id="GO:0140359">
    <property type="term" value="F:ABC-type transporter activity"/>
    <property type="evidence" value="ECO:0007669"/>
    <property type="project" value="InterPro"/>
</dbReference>
<name>A0A0Q9Z1J9_9GAMM</name>
<dbReference type="GO" id="GO:0005524">
    <property type="term" value="F:ATP binding"/>
    <property type="evidence" value="ECO:0007669"/>
    <property type="project" value="UniProtKB-KW"/>
</dbReference>
<evidence type="ECO:0000256" key="4">
    <source>
        <dbReference type="ARBA" id="ARBA00022840"/>
    </source>
</evidence>
<dbReference type="GO" id="GO:0016887">
    <property type="term" value="F:ATP hydrolysis activity"/>
    <property type="evidence" value="ECO:0007669"/>
    <property type="project" value="InterPro"/>
</dbReference>
<dbReference type="RefSeq" id="WP_075065408.1">
    <property type="nucleotide sequence ID" value="NZ_LKAJ02000001.1"/>
</dbReference>
<dbReference type="InterPro" id="IPR027417">
    <property type="entry name" value="P-loop_NTPase"/>
</dbReference>
<accession>A0A0Q9Z1J9</accession>
<dbReference type="InterPro" id="IPR015860">
    <property type="entry name" value="ABC_transpr_TagH-like"/>
</dbReference>
<dbReference type="Gene3D" id="3.40.50.300">
    <property type="entry name" value="P-loop containing nucleotide triphosphate hydrolases"/>
    <property type="match status" value="1"/>
</dbReference>
<evidence type="ECO:0000313" key="7">
    <source>
        <dbReference type="EMBL" id="MCS5712444.1"/>
    </source>
</evidence>
<dbReference type="EMBL" id="LKAJ01000002">
    <property type="protein sequence ID" value="KRG22355.1"/>
    <property type="molecule type" value="Genomic_DNA"/>
</dbReference>
<dbReference type="PANTHER" id="PTHR46743:SF2">
    <property type="entry name" value="TEICHOIC ACIDS EXPORT ATP-BINDING PROTEIN TAGH"/>
    <property type="match status" value="1"/>
</dbReference>
<dbReference type="Gene3D" id="2.70.50.60">
    <property type="entry name" value="abc- transporter (atp binding component) like domain"/>
    <property type="match status" value="1"/>
</dbReference>
<dbReference type="InterPro" id="IPR029439">
    <property type="entry name" value="Wzt_C"/>
</dbReference>
<keyword evidence="3" id="KW-0547">Nucleotide-binding</keyword>
<dbReference type="STRING" id="295108.HT99x_00777"/>
<dbReference type="EMBL" id="LKAJ02000001">
    <property type="protein sequence ID" value="MCS5712444.1"/>
    <property type="molecule type" value="Genomic_DNA"/>
</dbReference>
<organism evidence="6">
    <name type="scientific">Candidatus Berkiella aquae</name>
    <dbReference type="NCBI Taxonomy" id="295108"/>
    <lineage>
        <taxon>Bacteria</taxon>
        <taxon>Pseudomonadati</taxon>
        <taxon>Pseudomonadota</taxon>
        <taxon>Gammaproteobacteria</taxon>
        <taxon>Candidatus Berkiellales</taxon>
        <taxon>Candidatus Berkiellaceae</taxon>
        <taxon>Candidatus Berkiella</taxon>
    </lineage>
</organism>
<evidence type="ECO:0000259" key="5">
    <source>
        <dbReference type="PROSITE" id="PS50893"/>
    </source>
</evidence>
<dbReference type="CDD" id="cd03220">
    <property type="entry name" value="ABC_KpsT_Wzt"/>
    <property type="match status" value="1"/>
</dbReference>
<dbReference type="SUPFAM" id="SSF52540">
    <property type="entry name" value="P-loop containing nucleoside triphosphate hydrolases"/>
    <property type="match status" value="1"/>
</dbReference>
<dbReference type="InterPro" id="IPR003593">
    <property type="entry name" value="AAA+_ATPase"/>
</dbReference>
<dbReference type="InterPro" id="IPR003439">
    <property type="entry name" value="ABC_transporter-like_ATP-bd"/>
</dbReference>
<dbReference type="InterPro" id="IPR050683">
    <property type="entry name" value="Bact_Polysacc_Export_ATP-bd"/>
</dbReference>
<dbReference type="Pfam" id="PF00005">
    <property type="entry name" value="ABC_tran"/>
    <property type="match status" value="1"/>
</dbReference>
<keyword evidence="4 6" id="KW-0067">ATP-binding</keyword>
<reference evidence="6" key="1">
    <citation type="submission" date="2015-09" db="EMBL/GenBank/DDBJ databases">
        <title>Draft Genome Sequences of Two Novel Amoeba-resistant Intranuclear Bacteria, Candidatus Berkiella cookevillensis and Candidatus Berkiella aquae.</title>
        <authorList>
            <person name="Mehari Y.T."/>
            <person name="Arivett B.A."/>
            <person name="Farone A.L."/>
            <person name="Gunderson J.H."/>
            <person name="Farone M.B."/>
        </authorList>
    </citation>
    <scope>NUCLEOTIDE SEQUENCE [LARGE SCALE GENOMIC DNA]</scope>
    <source>
        <strain evidence="6">HT99</strain>
    </source>
</reference>
<proteinExistence type="inferred from homology"/>
<evidence type="ECO:0000256" key="3">
    <source>
        <dbReference type="ARBA" id="ARBA00022741"/>
    </source>
</evidence>
<dbReference type="PANTHER" id="PTHR46743">
    <property type="entry name" value="TEICHOIC ACIDS EXPORT ATP-BINDING PROTEIN TAGH"/>
    <property type="match status" value="1"/>
</dbReference>
<comment type="caution">
    <text evidence="6">The sequence shown here is derived from an EMBL/GenBank/DDBJ whole genome shotgun (WGS) entry which is preliminary data.</text>
</comment>
<evidence type="ECO:0000256" key="1">
    <source>
        <dbReference type="ARBA" id="ARBA00005417"/>
    </source>
</evidence>
<dbReference type="SMART" id="SM00382">
    <property type="entry name" value="AAA"/>
    <property type="match status" value="1"/>
</dbReference>
<keyword evidence="6" id="KW-0378">Hydrolase</keyword>
<sequence length="467" mass="52293">MCSDETVIQVDDIGKCFEIYKQPQDRLKQFIYPKIQNALKKPLRNYYEPFWALQHISFEVKKGQSVGILGQNGSGKSTLLQLINGILTPTYGHIRVQGNIGSLIELGSGFNPDFTGRENVHLNGSLLGLSNQAIEQKFDQIAAFADIGEHLERAVKTYSSGMMLRLAFAVQMAVEPDILIIDEALAVGDAKFQLKCFKRLDELKEKGTTILFVSHSTEMVRSFCDVGLVLNYGQLILQSDAKAATSQYLSLLFPDKYSITSETEQSDANSTHFIKTVIQNPKLTQHTIYLEPEKMNCYTFGIGGAQINYLKISGLHEGNVIPQGQEIKIRCQFSWEIAVLQQQLLEGIREKNITVGISLADKKGSYIYGCNGFDIGLQIDCFKDTCCTVEFSIKTPILAEGDYFLTAAIAFGNLSHHVQLKWYDCFMLLKILKSQRNVFGTIAIDYKMILLNQNGIENEQTTAIDLQ</sequence>